<protein>
    <submittedName>
        <fullName evidence="1">Uncharacterized protein</fullName>
    </submittedName>
</protein>
<sequence length="76" mass="8520">MISASPGSNPGTPAIFTSTQDEKLEREFDSCYIYRIGDFLISKHLNQDVKLMQCGSGGVEVRHARFISQTIILIRM</sequence>
<name>A0A330M651_9GAMM</name>
<reference evidence="2" key="1">
    <citation type="submission" date="2018-06" db="EMBL/GenBank/DDBJ databases">
        <authorList>
            <person name="Cea G.-C."/>
            <person name="William W."/>
        </authorList>
    </citation>
    <scope>NUCLEOTIDE SEQUENCE [LARGE SCALE GENOMIC DNA]</scope>
    <source>
        <strain evidence="2">DB21MT-2</strain>
    </source>
</reference>
<evidence type="ECO:0000313" key="1">
    <source>
        <dbReference type="EMBL" id="SQH77976.1"/>
    </source>
</evidence>
<dbReference type="AlphaFoldDB" id="A0A330M651"/>
<gene>
    <name evidence="1" type="ORF">SHEWBE_4013</name>
</gene>
<accession>A0A330M651</accession>
<evidence type="ECO:0000313" key="2">
    <source>
        <dbReference type="Proteomes" id="UP000250123"/>
    </source>
</evidence>
<dbReference type="Proteomes" id="UP000250123">
    <property type="component" value="Chromosome SHEWBE"/>
</dbReference>
<organism evidence="1 2">
    <name type="scientific">Shewanella benthica</name>
    <dbReference type="NCBI Taxonomy" id="43661"/>
    <lineage>
        <taxon>Bacteria</taxon>
        <taxon>Pseudomonadati</taxon>
        <taxon>Pseudomonadota</taxon>
        <taxon>Gammaproteobacteria</taxon>
        <taxon>Alteromonadales</taxon>
        <taxon>Shewanellaceae</taxon>
        <taxon>Shewanella</taxon>
    </lineage>
</organism>
<proteinExistence type="predicted"/>
<dbReference type="EMBL" id="LS483452">
    <property type="protein sequence ID" value="SQH77976.1"/>
    <property type="molecule type" value="Genomic_DNA"/>
</dbReference>
<dbReference type="KEGG" id="sbk:SHEWBE_4013"/>